<organism evidence="2">
    <name type="scientific">Ralstonia solanacearum</name>
    <name type="common">Pseudomonas solanacearum</name>
    <dbReference type="NCBI Taxonomy" id="305"/>
    <lineage>
        <taxon>Bacteria</taxon>
        <taxon>Pseudomonadati</taxon>
        <taxon>Pseudomonadota</taxon>
        <taxon>Betaproteobacteria</taxon>
        <taxon>Burkholderiales</taxon>
        <taxon>Burkholderiaceae</taxon>
        <taxon>Ralstonia</taxon>
        <taxon>Ralstonia solanacearum species complex</taxon>
    </lineage>
</organism>
<evidence type="ECO:0008006" key="3">
    <source>
        <dbReference type="Google" id="ProtNLM"/>
    </source>
</evidence>
<accession>A0ABY6NAI1</accession>
<keyword evidence="1" id="KW-0812">Transmembrane</keyword>
<feature type="transmembrane region" description="Helical" evidence="1">
    <location>
        <begin position="79"/>
        <end position="101"/>
    </location>
</feature>
<evidence type="ECO:0000256" key="1">
    <source>
        <dbReference type="SAM" id="Phobius"/>
    </source>
</evidence>
<evidence type="ECO:0000313" key="2">
    <source>
        <dbReference type="EMBL" id="UZF14265.1"/>
    </source>
</evidence>
<protein>
    <recommendedName>
        <fullName evidence="3">Transmembrane protein</fullName>
    </recommendedName>
</protein>
<reference evidence="2" key="1">
    <citation type="submission" date="2021-10" db="EMBL/GenBank/DDBJ databases">
        <title>Complete genome sequences of five Ralstonia solancearum strains isolated from sunflower.</title>
        <authorList>
            <person name="She X."/>
            <person name="He Z."/>
        </authorList>
    </citation>
    <scope>NUCLEOTIDE SEQUENCE</scope>
    <source>
        <strain evidence="2">RS638</strain>
    </source>
</reference>
<keyword evidence="1" id="KW-0472">Membrane</keyword>
<gene>
    <name evidence="2" type="ORF">LH706_14730</name>
</gene>
<feature type="transmembrane region" description="Helical" evidence="1">
    <location>
        <begin position="52"/>
        <end position="72"/>
    </location>
</feature>
<name>A0ABY6NAI1_RALSL</name>
<sequence length="106" mass="11522">MLFAILGIASLLLFDTIDARFCEIFPLLQHCRVGLNECGLDCSQSWSLSKQVGAFLFFFGPSIIFGVSGFLFSNRPRPALAWSALLAGLVAAHSLVMVVVIQATTR</sequence>
<dbReference type="EMBL" id="CP085043">
    <property type="protein sequence ID" value="UZF14265.1"/>
    <property type="molecule type" value="Genomic_DNA"/>
</dbReference>
<keyword evidence="1" id="KW-1133">Transmembrane helix</keyword>
<proteinExistence type="predicted"/>